<reference evidence="2" key="2">
    <citation type="submission" date="2020-09" db="EMBL/GenBank/DDBJ databases">
        <authorList>
            <person name="Sun Q."/>
            <person name="Zhou Y."/>
        </authorList>
    </citation>
    <scope>NUCLEOTIDE SEQUENCE</scope>
    <source>
        <strain evidence="2">CGMCC 1.15360</strain>
    </source>
</reference>
<evidence type="ECO:0000313" key="2">
    <source>
        <dbReference type="EMBL" id="GGD65845.1"/>
    </source>
</evidence>
<reference evidence="2" key="1">
    <citation type="journal article" date="2014" name="Int. J. Syst. Evol. Microbiol.">
        <title>Complete genome sequence of Corynebacterium casei LMG S-19264T (=DSM 44701T), isolated from a smear-ripened cheese.</title>
        <authorList>
            <consortium name="US DOE Joint Genome Institute (JGI-PGF)"/>
            <person name="Walter F."/>
            <person name="Albersmeier A."/>
            <person name="Kalinowski J."/>
            <person name="Ruckert C."/>
        </authorList>
    </citation>
    <scope>NUCLEOTIDE SEQUENCE</scope>
    <source>
        <strain evidence="2">CGMCC 1.15360</strain>
    </source>
</reference>
<keyword evidence="1" id="KW-0812">Transmembrane</keyword>
<protein>
    <recommendedName>
        <fullName evidence="4">DUF885 domain-containing protein</fullName>
    </recommendedName>
</protein>
<sequence length="452" mass="48256">MPEKTARSGRASSGRAIRPWLIAAVLAVIAALIAAAFMTGRSDDIDDMARRYVTLGLSFAQVEEGALDFYFGPDALRPDAEAEPASFDELQADLRALKSELAALPPTKRQAHLLNLTDNLLVQVKAASDPRPVPLGEEAARLYGLAIPDPDTEMLAGISAKLDELLPGAGPLAKRLAAYDAQFMIPPGRRKAVFAKALALCRQRTADHWPLPDQKVPDKDAIETVWTDNAPAAWHRYLGAGRSRLEISLAAAATVGTALDLACHEGYPGHHAQFLLLTEGRELPVEDTIVLIHTPEQLLREGAAEYGVALALSSPGAIADLRDTLFPLAGLDPEKAAEYAEIHRLAGQMAAAGTPIIAAYIDGRMTFYDAASALRDKALIASPRALLTFVKTNRSYVLGYTAARELIAQCIETRALGRGDVGAQWALLREIVATNDISALQGKACAAASPHG</sequence>
<name>A0A916YXX3_9SPHN</name>
<dbReference type="EMBL" id="BMIP01000002">
    <property type="protein sequence ID" value="GGD65845.1"/>
    <property type="molecule type" value="Genomic_DNA"/>
</dbReference>
<dbReference type="AlphaFoldDB" id="A0A916YXX3"/>
<dbReference type="OrthoDB" id="140419at2"/>
<evidence type="ECO:0000256" key="1">
    <source>
        <dbReference type="SAM" id="Phobius"/>
    </source>
</evidence>
<dbReference type="RefSeq" id="WP_156522104.1">
    <property type="nucleotide sequence ID" value="NZ_BMIP01000002.1"/>
</dbReference>
<comment type="caution">
    <text evidence="2">The sequence shown here is derived from an EMBL/GenBank/DDBJ whole genome shotgun (WGS) entry which is preliminary data.</text>
</comment>
<accession>A0A916YXX3</accession>
<feature type="transmembrane region" description="Helical" evidence="1">
    <location>
        <begin position="20"/>
        <end position="38"/>
    </location>
</feature>
<evidence type="ECO:0008006" key="4">
    <source>
        <dbReference type="Google" id="ProtNLM"/>
    </source>
</evidence>
<organism evidence="2 3">
    <name type="scientific">Croceicoccus mobilis</name>
    <dbReference type="NCBI Taxonomy" id="1703339"/>
    <lineage>
        <taxon>Bacteria</taxon>
        <taxon>Pseudomonadati</taxon>
        <taxon>Pseudomonadota</taxon>
        <taxon>Alphaproteobacteria</taxon>
        <taxon>Sphingomonadales</taxon>
        <taxon>Erythrobacteraceae</taxon>
        <taxon>Croceicoccus</taxon>
    </lineage>
</organism>
<keyword evidence="3" id="KW-1185">Reference proteome</keyword>
<proteinExistence type="predicted"/>
<dbReference type="Proteomes" id="UP000612349">
    <property type="component" value="Unassembled WGS sequence"/>
</dbReference>
<keyword evidence="1" id="KW-1133">Transmembrane helix</keyword>
<gene>
    <name evidence="2" type="ORF">GCM10010990_14170</name>
</gene>
<keyword evidence="1" id="KW-0472">Membrane</keyword>
<evidence type="ECO:0000313" key="3">
    <source>
        <dbReference type="Proteomes" id="UP000612349"/>
    </source>
</evidence>